<dbReference type="AlphaFoldDB" id="A0A7J3T9F6"/>
<name>A0A7J3T9F6_9ARCH</name>
<dbReference type="EMBL" id="DRTM01000039">
    <property type="protein sequence ID" value="HHE75597.1"/>
    <property type="molecule type" value="Genomic_DNA"/>
</dbReference>
<proteinExistence type="predicted"/>
<feature type="non-terminal residue" evidence="1">
    <location>
        <position position="196"/>
    </location>
</feature>
<gene>
    <name evidence="1" type="ORF">ENL31_00535</name>
</gene>
<accession>A0A7J3T9F6</accession>
<comment type="caution">
    <text evidence="1">The sequence shown here is derived from an EMBL/GenBank/DDBJ whole genome shotgun (WGS) entry which is preliminary data.</text>
</comment>
<reference evidence="1" key="1">
    <citation type="journal article" date="2020" name="mSystems">
        <title>Genome- and Community-Level Interaction Insights into Carbon Utilization and Element Cycling Functions of Hydrothermarchaeota in Hydrothermal Sediment.</title>
        <authorList>
            <person name="Zhou Z."/>
            <person name="Liu Y."/>
            <person name="Xu W."/>
            <person name="Pan J."/>
            <person name="Luo Z.H."/>
            <person name="Li M."/>
        </authorList>
    </citation>
    <scope>NUCLEOTIDE SEQUENCE [LARGE SCALE GENOMIC DNA]</scope>
    <source>
        <strain evidence="1">HyVt-85</strain>
    </source>
</reference>
<protein>
    <submittedName>
        <fullName evidence="1">Uncharacterized protein</fullName>
    </submittedName>
</protein>
<organism evidence="1">
    <name type="scientific">Candidatus Aciduliprofundum boonei</name>
    <dbReference type="NCBI Taxonomy" id="379547"/>
    <lineage>
        <taxon>Archaea</taxon>
        <taxon>Methanobacteriati</taxon>
        <taxon>Thermoplasmatota</taxon>
        <taxon>DHVE2 group</taxon>
        <taxon>Candidatus Aciduliprofundum</taxon>
    </lineage>
</organism>
<dbReference type="Proteomes" id="UP000886130">
    <property type="component" value="Unassembled WGS sequence"/>
</dbReference>
<evidence type="ECO:0000313" key="1">
    <source>
        <dbReference type="EMBL" id="HHE75597.1"/>
    </source>
</evidence>
<sequence>MDLRRTGVYIISLLILLAIFVPVGYSEKIGGINIVAYTTKGAYLSNEEVQIKYFIYFDNGRPAYGGRGFWELRYFYNNTPIRRGNFTLPSGVIGILPQVYGLDTNRYSLTITYTVENLTLSKKVNFFIVNYSHFHYALYLNPMPGNYIQVIINDDVEYLVSGIYLNIPLPKLPVEFISLYSDGREIENISQPLQLD</sequence>